<evidence type="ECO:0000256" key="2">
    <source>
        <dbReference type="ARBA" id="ARBA00022500"/>
    </source>
</evidence>
<reference evidence="9" key="1">
    <citation type="submission" date="2023-05" db="EMBL/GenBank/DDBJ databases">
        <authorList>
            <person name="Zhang X."/>
        </authorList>
    </citation>
    <scope>NUCLEOTIDE SEQUENCE</scope>
    <source>
        <strain evidence="9">BD1B2-1</strain>
    </source>
</reference>
<dbReference type="EMBL" id="JASJOU010000011">
    <property type="protein sequence ID" value="MDJ1504431.1"/>
    <property type="molecule type" value="Genomic_DNA"/>
</dbReference>
<evidence type="ECO:0000256" key="4">
    <source>
        <dbReference type="PROSITE-ProRule" id="PRU00284"/>
    </source>
</evidence>
<dbReference type="Pfam" id="PF12729">
    <property type="entry name" value="4HB_MCP_1"/>
    <property type="match status" value="1"/>
</dbReference>
<evidence type="ECO:0000313" key="10">
    <source>
        <dbReference type="Proteomes" id="UP001232063"/>
    </source>
</evidence>
<dbReference type="Pfam" id="PF00015">
    <property type="entry name" value="MCPsignal"/>
    <property type="match status" value="1"/>
</dbReference>
<evidence type="ECO:0000256" key="3">
    <source>
        <dbReference type="ARBA" id="ARBA00029447"/>
    </source>
</evidence>
<dbReference type="GO" id="GO:0005886">
    <property type="term" value="C:plasma membrane"/>
    <property type="evidence" value="ECO:0007669"/>
    <property type="project" value="TreeGrafter"/>
</dbReference>
<dbReference type="SMART" id="SM00304">
    <property type="entry name" value="HAMP"/>
    <property type="match status" value="1"/>
</dbReference>
<keyword evidence="6" id="KW-0812">Transmembrane</keyword>
<dbReference type="Proteomes" id="UP001232063">
    <property type="component" value="Unassembled WGS sequence"/>
</dbReference>
<dbReference type="InterPro" id="IPR003660">
    <property type="entry name" value="HAMP_dom"/>
</dbReference>
<dbReference type="RefSeq" id="WP_314515695.1">
    <property type="nucleotide sequence ID" value="NZ_JASJOU010000011.1"/>
</dbReference>
<dbReference type="AlphaFoldDB" id="A0AAE3R5V9"/>
<feature type="compositionally biased region" description="Polar residues" evidence="5">
    <location>
        <begin position="517"/>
        <end position="530"/>
    </location>
</feature>
<dbReference type="InterPro" id="IPR024478">
    <property type="entry name" value="HlyB_4HB_MCP"/>
</dbReference>
<evidence type="ECO:0000256" key="1">
    <source>
        <dbReference type="ARBA" id="ARBA00004370"/>
    </source>
</evidence>
<dbReference type="Gene3D" id="1.10.287.950">
    <property type="entry name" value="Methyl-accepting chemotaxis protein"/>
    <property type="match status" value="1"/>
</dbReference>
<feature type="domain" description="HAMP" evidence="8">
    <location>
        <begin position="212"/>
        <end position="264"/>
    </location>
</feature>
<gene>
    <name evidence="9" type="ORF">QNI22_27470</name>
</gene>
<dbReference type="InterPro" id="IPR004089">
    <property type="entry name" value="MCPsignal_dom"/>
</dbReference>
<dbReference type="GO" id="GO:0006935">
    <property type="term" value="P:chemotaxis"/>
    <property type="evidence" value="ECO:0007669"/>
    <property type="project" value="UniProtKB-KW"/>
</dbReference>
<dbReference type="PANTHER" id="PTHR43531">
    <property type="entry name" value="PROTEIN ICFG"/>
    <property type="match status" value="1"/>
</dbReference>
<keyword evidence="6" id="KW-1133">Transmembrane helix</keyword>
<dbReference type="FunFam" id="1.10.287.950:FF:000001">
    <property type="entry name" value="Methyl-accepting chemotaxis sensory transducer"/>
    <property type="match status" value="1"/>
</dbReference>
<feature type="transmembrane region" description="Helical" evidence="6">
    <location>
        <begin position="9"/>
        <end position="27"/>
    </location>
</feature>
<dbReference type="SMART" id="SM00283">
    <property type="entry name" value="MA"/>
    <property type="match status" value="1"/>
</dbReference>
<keyword evidence="10" id="KW-1185">Reference proteome</keyword>
<dbReference type="PANTHER" id="PTHR43531:SF11">
    <property type="entry name" value="METHYL-ACCEPTING CHEMOTAXIS PROTEIN 3"/>
    <property type="match status" value="1"/>
</dbReference>
<feature type="region of interest" description="Disordered" evidence="5">
    <location>
        <begin position="505"/>
        <end position="530"/>
    </location>
</feature>
<name>A0AAE3R5V9_9BACT</name>
<evidence type="ECO:0000259" key="8">
    <source>
        <dbReference type="PROSITE" id="PS50885"/>
    </source>
</evidence>
<feature type="domain" description="Methyl-accepting transducer" evidence="7">
    <location>
        <begin position="269"/>
        <end position="484"/>
    </location>
</feature>
<evidence type="ECO:0000313" key="9">
    <source>
        <dbReference type="EMBL" id="MDJ1504431.1"/>
    </source>
</evidence>
<dbReference type="PRINTS" id="PR00260">
    <property type="entry name" value="CHEMTRNSDUCR"/>
</dbReference>
<comment type="caution">
    <text evidence="9">The sequence shown here is derived from an EMBL/GenBank/DDBJ whole genome shotgun (WGS) entry which is preliminary data.</text>
</comment>
<sequence length="555" mass="60810">MQLTIKQKLILAFSILILLSGMIYYLGNSNASTINDRLNLIVDTNAKGIMLASKLAEDVQFITKREKDFILEQDRETLQDLVKDVDTRLEIFTTRIEQLKAISDEKGNEQIDEFLQKWQEYQKIYGKIKILAVVMNTDSSNTAAYHLSKTTGRAAALDAIAAVNQLVKKNEAALAQTKLETDQIYSNARTNMVILLAFSIVLAAGISIWIIRSITDSLNKAKEAIKAISEGNLMITINTNSKDEIGELLQFLQNMVVKLKEVIGYVTTASDNIASASYQMSASSQQVAQGATEQAASAEEVSSSMEEMTANIQQNTDNAQQTEKIALQAAEDIKEGSQAVNQTVDSMKIIAEKISIIGEIARQTNLLALNAAVEAARAGEHGKGFAVVAAEVRKLAERSQLAATDIDVLSKSSVAIAEKSGKLLIQIVPNISKTSRLVQEISASSMEQNAGAEQVNSAIQQLNQVIQQNAASSEEMATSAEELSSQAESLKDAISFFQIDQYQTTRRNKSNRETSSKYKSATPSQVYSTQKSDKFVKGVQLNMHADTLDESYEKY</sequence>
<comment type="similarity">
    <text evidence="3">Belongs to the methyl-accepting chemotaxis (MCP) protein family.</text>
</comment>
<keyword evidence="4" id="KW-0807">Transducer</keyword>
<dbReference type="PROSITE" id="PS50885">
    <property type="entry name" value="HAMP"/>
    <property type="match status" value="1"/>
</dbReference>
<proteinExistence type="inferred from homology"/>
<dbReference type="Pfam" id="PF00672">
    <property type="entry name" value="HAMP"/>
    <property type="match status" value="1"/>
</dbReference>
<dbReference type="GO" id="GO:0007165">
    <property type="term" value="P:signal transduction"/>
    <property type="evidence" value="ECO:0007669"/>
    <property type="project" value="UniProtKB-KW"/>
</dbReference>
<keyword evidence="6" id="KW-0472">Membrane</keyword>
<feature type="transmembrane region" description="Helical" evidence="6">
    <location>
        <begin position="192"/>
        <end position="211"/>
    </location>
</feature>
<dbReference type="GO" id="GO:0004888">
    <property type="term" value="F:transmembrane signaling receptor activity"/>
    <property type="evidence" value="ECO:0007669"/>
    <property type="project" value="InterPro"/>
</dbReference>
<dbReference type="InterPro" id="IPR051310">
    <property type="entry name" value="MCP_chemotaxis"/>
</dbReference>
<comment type="subcellular location">
    <subcellularLocation>
        <location evidence="1">Membrane</location>
    </subcellularLocation>
</comment>
<evidence type="ECO:0000256" key="6">
    <source>
        <dbReference type="SAM" id="Phobius"/>
    </source>
</evidence>
<protein>
    <submittedName>
        <fullName evidence="9">Methyl-accepting chemotaxis protein</fullName>
    </submittedName>
</protein>
<dbReference type="CDD" id="cd06225">
    <property type="entry name" value="HAMP"/>
    <property type="match status" value="1"/>
</dbReference>
<accession>A0AAE3R5V9</accession>
<evidence type="ECO:0000256" key="5">
    <source>
        <dbReference type="SAM" id="MobiDB-lite"/>
    </source>
</evidence>
<organism evidence="9 10">
    <name type="scientific">Xanthocytophaga agilis</name>
    <dbReference type="NCBI Taxonomy" id="3048010"/>
    <lineage>
        <taxon>Bacteria</taxon>
        <taxon>Pseudomonadati</taxon>
        <taxon>Bacteroidota</taxon>
        <taxon>Cytophagia</taxon>
        <taxon>Cytophagales</taxon>
        <taxon>Rhodocytophagaceae</taxon>
        <taxon>Xanthocytophaga</taxon>
    </lineage>
</organism>
<dbReference type="InterPro" id="IPR004090">
    <property type="entry name" value="Chemotax_Me-accpt_rcpt"/>
</dbReference>
<keyword evidence="2" id="KW-0145">Chemotaxis</keyword>
<evidence type="ECO:0000259" key="7">
    <source>
        <dbReference type="PROSITE" id="PS50111"/>
    </source>
</evidence>
<dbReference type="PROSITE" id="PS50111">
    <property type="entry name" value="CHEMOTAXIS_TRANSDUC_2"/>
    <property type="match status" value="1"/>
</dbReference>
<dbReference type="SUPFAM" id="SSF58104">
    <property type="entry name" value="Methyl-accepting chemotaxis protein (MCP) signaling domain"/>
    <property type="match status" value="1"/>
</dbReference>